<protein>
    <recommendedName>
        <fullName evidence="2">BZIP domain-containing protein</fullName>
    </recommendedName>
</protein>
<dbReference type="PANTHER" id="PTHR38116">
    <property type="entry name" value="CHROMOSOME 7, WHOLE GENOME SHOTGUN SEQUENCE"/>
    <property type="match status" value="1"/>
</dbReference>
<dbReference type="PANTHER" id="PTHR38116:SF9">
    <property type="entry name" value="BZIP DOMAIN-CONTAINING PROTEIN"/>
    <property type="match status" value="1"/>
</dbReference>
<gene>
    <name evidence="3" type="ORF">H2204_005400</name>
</gene>
<feature type="domain" description="BZIP" evidence="2">
    <location>
        <begin position="25"/>
        <end position="39"/>
    </location>
</feature>
<evidence type="ECO:0000313" key="3">
    <source>
        <dbReference type="EMBL" id="KAJ9636128.1"/>
    </source>
</evidence>
<keyword evidence="4" id="KW-1185">Reference proteome</keyword>
<feature type="compositionally biased region" description="Basic and acidic residues" evidence="1">
    <location>
        <begin position="16"/>
        <end position="26"/>
    </location>
</feature>
<dbReference type="InterPro" id="IPR021833">
    <property type="entry name" value="DUF3425"/>
</dbReference>
<dbReference type="InterPro" id="IPR004827">
    <property type="entry name" value="bZIP"/>
</dbReference>
<dbReference type="Proteomes" id="UP001172681">
    <property type="component" value="Unassembled WGS sequence"/>
</dbReference>
<feature type="region of interest" description="Disordered" evidence="1">
    <location>
        <begin position="1"/>
        <end position="34"/>
    </location>
</feature>
<organism evidence="3 4">
    <name type="scientific">Knufia peltigerae</name>
    <dbReference type="NCBI Taxonomy" id="1002370"/>
    <lineage>
        <taxon>Eukaryota</taxon>
        <taxon>Fungi</taxon>
        <taxon>Dikarya</taxon>
        <taxon>Ascomycota</taxon>
        <taxon>Pezizomycotina</taxon>
        <taxon>Eurotiomycetes</taxon>
        <taxon>Chaetothyriomycetidae</taxon>
        <taxon>Chaetothyriales</taxon>
        <taxon>Trichomeriaceae</taxon>
        <taxon>Knufia</taxon>
    </lineage>
</organism>
<dbReference type="CDD" id="cd14688">
    <property type="entry name" value="bZIP_YAP"/>
    <property type="match status" value="1"/>
</dbReference>
<dbReference type="EMBL" id="JAPDRN010000030">
    <property type="protein sequence ID" value="KAJ9636128.1"/>
    <property type="molecule type" value="Genomic_DNA"/>
</dbReference>
<name>A0AA39CYH4_9EURO</name>
<evidence type="ECO:0000313" key="4">
    <source>
        <dbReference type="Proteomes" id="UP001172681"/>
    </source>
</evidence>
<comment type="caution">
    <text evidence="3">The sequence shown here is derived from an EMBL/GenBank/DDBJ whole genome shotgun (WGS) entry which is preliminary data.</text>
</comment>
<feature type="region of interest" description="Disordered" evidence="1">
    <location>
        <begin position="140"/>
        <end position="160"/>
    </location>
</feature>
<dbReference type="SMART" id="SM00338">
    <property type="entry name" value="BRLZ"/>
    <property type="match status" value="1"/>
</dbReference>
<feature type="compositionally biased region" description="Low complexity" evidence="1">
    <location>
        <begin position="1"/>
        <end position="15"/>
    </location>
</feature>
<evidence type="ECO:0000256" key="1">
    <source>
        <dbReference type="SAM" id="MobiDB-lite"/>
    </source>
</evidence>
<dbReference type="Pfam" id="PF11905">
    <property type="entry name" value="DUF3425"/>
    <property type="match status" value="1"/>
</dbReference>
<dbReference type="GO" id="GO:0003700">
    <property type="term" value="F:DNA-binding transcription factor activity"/>
    <property type="evidence" value="ECO:0007669"/>
    <property type="project" value="InterPro"/>
</dbReference>
<proteinExistence type="predicted"/>
<sequence>MPSAATSRTNSASATSKRDQSLETRRMRNRISQKAFRARRAMRLKDLEERLQTGPCSDAERVRQLQDQNIELREQLLECHQKFNSLQVSLNALARSSALVLGIANVDPVDETGAYSETVCVRCNRAPTEQDDEVVGDVAITSPNQPTHQTSPPSESQRPVQELPVISSIIDVANPMAGPITTTEGEHTSTYAVTQPDHLTISDHEQHDNMAPVNLSPEIDAFEIDPVLATEDGYQPPGPAMDLIFPHDLGPGNYVNILELCPALKYESLSVKRTNSPFSDHIDALEQSIGLAAFPWNASNARDNGVLGSIGSILLTFVSLSWQSMMAWHTHTKAHVPLRELTAWRICRTPDRYRKIARCYQPTMLQMSMPHPSIIDWIPWPELRDKLIIHHSANPSLDSLICDIGNSYVVQGDLSLLIKCPQHVFGYVGVWDLVRSIAPEATFSLGCAEDRQERTWGPVRPGSFSPDTPIHHLNTDDSHSTDFQNLSLPVADANVLFSSRELAAQAFKILRMDSGAFNFRLDPAFFGRHPELYSDIPNLMALGVALRPTSQVPISSPRELDVSIIGQYQEVSKYLMGVAFEPSQPSHPGSESVTA</sequence>
<dbReference type="PROSITE" id="PS00036">
    <property type="entry name" value="BZIP_BASIC"/>
    <property type="match status" value="1"/>
</dbReference>
<reference evidence="3" key="1">
    <citation type="submission" date="2022-10" db="EMBL/GenBank/DDBJ databases">
        <title>Culturing micro-colonial fungi from biological soil crusts in the Mojave desert and describing Neophaeococcomyces mojavensis, and introducing the new genera and species Taxawa tesnikishii.</title>
        <authorList>
            <person name="Kurbessoian T."/>
            <person name="Stajich J.E."/>
        </authorList>
    </citation>
    <scope>NUCLEOTIDE SEQUENCE</scope>
    <source>
        <strain evidence="3">TK_35</strain>
    </source>
</reference>
<dbReference type="Gene3D" id="1.20.5.170">
    <property type="match status" value="1"/>
</dbReference>
<dbReference type="AlphaFoldDB" id="A0AA39CYH4"/>
<accession>A0AA39CYH4</accession>
<feature type="compositionally biased region" description="Polar residues" evidence="1">
    <location>
        <begin position="141"/>
        <end position="159"/>
    </location>
</feature>
<evidence type="ECO:0000259" key="2">
    <source>
        <dbReference type="PROSITE" id="PS00036"/>
    </source>
</evidence>